<keyword evidence="9 11" id="KW-0238">DNA-binding</keyword>
<evidence type="ECO:0000256" key="6">
    <source>
        <dbReference type="ARBA" id="ARBA00022833"/>
    </source>
</evidence>
<dbReference type="PANTHER" id="PTHR32472:SF10">
    <property type="entry name" value="DNA REPAIR PROTEIN RADA-LIKE PROTEIN"/>
    <property type="match status" value="1"/>
</dbReference>
<dbReference type="Pfam" id="PF13481">
    <property type="entry name" value="AAA_25"/>
    <property type="match status" value="1"/>
</dbReference>
<dbReference type="FunFam" id="3.40.50.300:FF:000050">
    <property type="entry name" value="DNA repair protein RadA"/>
    <property type="match status" value="1"/>
</dbReference>
<reference evidence="15" key="2">
    <citation type="journal article" date="2021" name="PeerJ">
        <title>Extensive microbial diversity within the chicken gut microbiome revealed by metagenomics and culture.</title>
        <authorList>
            <person name="Gilroy R."/>
            <person name="Ravi A."/>
            <person name="Getino M."/>
            <person name="Pursley I."/>
            <person name="Horton D.L."/>
            <person name="Alikhan N.F."/>
            <person name="Baker D."/>
            <person name="Gharbi K."/>
            <person name="Hall N."/>
            <person name="Watson M."/>
            <person name="Adriaenssens E.M."/>
            <person name="Foster-Nyarko E."/>
            <person name="Jarju S."/>
            <person name="Secka A."/>
            <person name="Antonio M."/>
            <person name="Oren A."/>
            <person name="Chaudhuri R.R."/>
            <person name="La Ragione R."/>
            <person name="Hildebrand F."/>
            <person name="Pallen M.J."/>
        </authorList>
    </citation>
    <scope>NUCLEOTIDE SEQUENCE</scope>
    <source>
        <strain evidence="15">ChiW25-3613</strain>
    </source>
</reference>
<evidence type="ECO:0000256" key="11">
    <source>
        <dbReference type="HAMAP-Rule" id="MF_01498"/>
    </source>
</evidence>
<keyword evidence="2 11" id="KW-0547">Nucleotide-binding</keyword>
<keyword evidence="4 13" id="KW-0863">Zinc-finger</keyword>
<evidence type="ECO:0000256" key="9">
    <source>
        <dbReference type="ARBA" id="ARBA00023125"/>
    </source>
</evidence>
<gene>
    <name evidence="11 15" type="primary">radA</name>
    <name evidence="15" type="ORF">IAB90_03740</name>
</gene>
<dbReference type="GO" id="GO:0000725">
    <property type="term" value="P:recombinational repair"/>
    <property type="evidence" value="ECO:0007669"/>
    <property type="project" value="UniProtKB-UniRule"/>
</dbReference>
<dbReference type="SMART" id="SM00382">
    <property type="entry name" value="AAA"/>
    <property type="match status" value="1"/>
</dbReference>
<sequence length="453" mass="48910">MAKTNTVFVCSECGATSPRWLGRCPSCGKFNTMAEEIVSPPAPAAKSAKKAVGSPSAKPLSQVEFTTYERTPSGISEFDNVVGGGIVKGSLILLGGDPGIGKSTLLTQIAAHLSQNHKVLYFSAEESCSQVKMRAERLNLSSDNLLLINETCIDGLESELDGVEFCIIDSIQAVYTDDLSSSSGSVGQVRECASRIMRIAKGRGITFFIIGHVTKEGALAGPKVLEHIMDTVLYFEGENQENYRILRSVKNRFGNVSEVGVFEMTDHGIIPVTDYSGIFLSESRGEEAGAVVTPARTGNRCMNVEVQTLISKTSFGQPRRMPLGVDYNKLVLLLAVLEKRCGVNLGGFDVYVNVMGGIRLNEPSSDLAVCAALASSYFDKPIDKFTAAFGEVGLTGEVRAVSYAEKRVAECVKMGFKKVLVPAKNMKSMTKYVDKIDVVPVLYVGTMIKNLFK</sequence>
<dbReference type="Proteomes" id="UP000824179">
    <property type="component" value="Unassembled WGS sequence"/>
</dbReference>
<comment type="function">
    <text evidence="11">Plays a role in repairing double-strand DNA breaks, probably involving stabilizing or processing branched DNA or blocked replication forks.</text>
</comment>
<dbReference type="GO" id="GO:0006508">
    <property type="term" value="P:proteolysis"/>
    <property type="evidence" value="ECO:0007669"/>
    <property type="project" value="InterPro"/>
</dbReference>
<keyword evidence="6 13" id="KW-0862">Zinc</keyword>
<evidence type="ECO:0000256" key="5">
    <source>
        <dbReference type="ARBA" id="ARBA00022801"/>
    </source>
</evidence>
<dbReference type="InterPro" id="IPR041166">
    <property type="entry name" value="Rubredoxin_2"/>
</dbReference>
<dbReference type="PRINTS" id="PR01874">
    <property type="entry name" value="DNAREPAIRADA"/>
</dbReference>
<feature type="region of interest" description="Lon-protease-like" evidence="11">
    <location>
        <begin position="349"/>
        <end position="453"/>
    </location>
</feature>
<protein>
    <recommendedName>
        <fullName evidence="11 12">DNA repair protein RadA</fullName>
    </recommendedName>
</protein>
<dbReference type="AlphaFoldDB" id="A0A9D1AG76"/>
<evidence type="ECO:0000313" key="15">
    <source>
        <dbReference type="EMBL" id="HIR39475.1"/>
    </source>
</evidence>
<dbReference type="InterPro" id="IPR003593">
    <property type="entry name" value="AAA+_ATPase"/>
</dbReference>
<dbReference type="CDD" id="cd01121">
    <property type="entry name" value="RadA_SMS_N"/>
    <property type="match status" value="1"/>
</dbReference>
<keyword evidence="1 11" id="KW-0479">Metal-binding</keyword>
<dbReference type="Gene3D" id="3.30.230.10">
    <property type="match status" value="1"/>
</dbReference>
<accession>A0A9D1AG76</accession>
<evidence type="ECO:0000256" key="2">
    <source>
        <dbReference type="ARBA" id="ARBA00022741"/>
    </source>
</evidence>
<evidence type="ECO:0000256" key="8">
    <source>
        <dbReference type="ARBA" id="ARBA00023016"/>
    </source>
</evidence>
<dbReference type="SUPFAM" id="SSF52540">
    <property type="entry name" value="P-loop containing nucleoside triphosphate hydrolases"/>
    <property type="match status" value="1"/>
</dbReference>
<keyword evidence="10 11" id="KW-0234">DNA repair</keyword>
<dbReference type="Gene3D" id="3.40.50.300">
    <property type="entry name" value="P-loop containing nucleotide triphosphate hydrolases"/>
    <property type="match status" value="1"/>
</dbReference>
<evidence type="ECO:0000256" key="1">
    <source>
        <dbReference type="ARBA" id="ARBA00022723"/>
    </source>
</evidence>
<reference evidence="15" key="1">
    <citation type="submission" date="2020-10" db="EMBL/GenBank/DDBJ databases">
        <authorList>
            <person name="Gilroy R."/>
        </authorList>
    </citation>
    <scope>NUCLEOTIDE SEQUENCE</scope>
    <source>
        <strain evidence="15">ChiW25-3613</strain>
    </source>
</reference>
<keyword evidence="7 11" id="KW-0067">ATP-binding</keyword>
<dbReference type="NCBIfam" id="TIGR00416">
    <property type="entry name" value="sms"/>
    <property type="match status" value="1"/>
</dbReference>
<organism evidence="15 16">
    <name type="scientific">Candidatus Coproplasma stercoripullorum</name>
    <dbReference type="NCBI Taxonomy" id="2840751"/>
    <lineage>
        <taxon>Bacteria</taxon>
        <taxon>Bacillati</taxon>
        <taxon>Bacillota</taxon>
        <taxon>Clostridia</taxon>
        <taxon>Eubacteriales</taxon>
        <taxon>Candidatus Coproplasma</taxon>
    </lineage>
</organism>
<dbReference type="InterPro" id="IPR020588">
    <property type="entry name" value="RecA_ATP-bd"/>
</dbReference>
<keyword evidence="5" id="KW-0378">Hydrolase</keyword>
<dbReference type="InterPro" id="IPR004504">
    <property type="entry name" value="DNA_repair_RadA"/>
</dbReference>
<evidence type="ECO:0000256" key="4">
    <source>
        <dbReference type="ARBA" id="ARBA00022771"/>
    </source>
</evidence>
<dbReference type="Pfam" id="PF05362">
    <property type="entry name" value="Lon_C"/>
    <property type="match status" value="1"/>
</dbReference>
<proteinExistence type="inferred from homology"/>
<dbReference type="GO" id="GO:0005829">
    <property type="term" value="C:cytosol"/>
    <property type="evidence" value="ECO:0007669"/>
    <property type="project" value="TreeGrafter"/>
</dbReference>
<feature type="domain" description="RecA family profile 1" evidence="14">
    <location>
        <begin position="67"/>
        <end position="213"/>
    </location>
</feature>
<dbReference type="Pfam" id="PF18073">
    <property type="entry name" value="Zn_ribbon_LapB"/>
    <property type="match status" value="1"/>
</dbReference>
<feature type="short sequence motif" description="RadA KNRFG motif" evidence="11">
    <location>
        <begin position="250"/>
        <end position="254"/>
    </location>
</feature>
<evidence type="ECO:0000256" key="3">
    <source>
        <dbReference type="ARBA" id="ARBA00022763"/>
    </source>
</evidence>
<dbReference type="SUPFAM" id="SSF54211">
    <property type="entry name" value="Ribosomal protein S5 domain 2-like"/>
    <property type="match status" value="1"/>
</dbReference>
<evidence type="ECO:0000256" key="10">
    <source>
        <dbReference type="ARBA" id="ARBA00023204"/>
    </source>
</evidence>
<dbReference type="GO" id="GO:0005524">
    <property type="term" value="F:ATP binding"/>
    <property type="evidence" value="ECO:0007669"/>
    <property type="project" value="UniProtKB-UniRule"/>
</dbReference>
<dbReference type="GO" id="GO:0004252">
    <property type="term" value="F:serine-type endopeptidase activity"/>
    <property type="evidence" value="ECO:0007669"/>
    <property type="project" value="InterPro"/>
</dbReference>
<keyword evidence="8 11" id="KW-0346">Stress response</keyword>
<evidence type="ECO:0000256" key="12">
    <source>
        <dbReference type="NCBIfam" id="TIGR00416"/>
    </source>
</evidence>
<dbReference type="HAMAP" id="MF_01498">
    <property type="entry name" value="RadA_bact"/>
    <property type="match status" value="1"/>
</dbReference>
<keyword evidence="3 11" id="KW-0227">DNA damage</keyword>
<dbReference type="GO" id="GO:0140664">
    <property type="term" value="F:ATP-dependent DNA damage sensor activity"/>
    <property type="evidence" value="ECO:0007669"/>
    <property type="project" value="InterPro"/>
</dbReference>
<dbReference type="PANTHER" id="PTHR32472">
    <property type="entry name" value="DNA REPAIR PROTEIN RADA"/>
    <property type="match status" value="1"/>
</dbReference>
<name>A0A9D1AG76_9FIRM</name>
<comment type="similarity">
    <text evidence="11 13">Belongs to the RecA family. RadA subfamily.</text>
</comment>
<evidence type="ECO:0000259" key="14">
    <source>
        <dbReference type="PROSITE" id="PS50162"/>
    </source>
</evidence>
<dbReference type="InterPro" id="IPR020568">
    <property type="entry name" value="Ribosomal_Su5_D2-typ_SF"/>
</dbReference>
<dbReference type="GO" id="GO:0008270">
    <property type="term" value="F:zinc ion binding"/>
    <property type="evidence" value="ECO:0007669"/>
    <property type="project" value="UniProtKB-KW"/>
</dbReference>
<dbReference type="PROSITE" id="PS50162">
    <property type="entry name" value="RECA_2"/>
    <property type="match status" value="1"/>
</dbReference>
<evidence type="ECO:0000256" key="13">
    <source>
        <dbReference type="RuleBase" id="RU003555"/>
    </source>
</evidence>
<dbReference type="EMBL" id="DVHB01000064">
    <property type="protein sequence ID" value="HIR39475.1"/>
    <property type="molecule type" value="Genomic_DNA"/>
</dbReference>
<evidence type="ECO:0000313" key="16">
    <source>
        <dbReference type="Proteomes" id="UP000824179"/>
    </source>
</evidence>
<dbReference type="InterPro" id="IPR014721">
    <property type="entry name" value="Ribsml_uS5_D2-typ_fold_subgr"/>
</dbReference>
<dbReference type="InterPro" id="IPR008269">
    <property type="entry name" value="Lon_proteolytic"/>
</dbReference>
<dbReference type="InterPro" id="IPR027417">
    <property type="entry name" value="P-loop_NTPase"/>
</dbReference>
<evidence type="ECO:0000256" key="7">
    <source>
        <dbReference type="ARBA" id="ARBA00022840"/>
    </source>
</evidence>
<dbReference type="GO" id="GO:0004176">
    <property type="term" value="F:ATP-dependent peptidase activity"/>
    <property type="evidence" value="ECO:0007669"/>
    <property type="project" value="InterPro"/>
</dbReference>
<comment type="function">
    <text evidence="13">DNA-dependent ATPase involved in processing of recombination intermediates, plays a role in repairing DNA breaks. Stimulates the branch migration of RecA-mediated strand transfer reactions, allowing the 3' invading strand to extend heteroduplex DNA faster. Binds ssDNA in the presence of ADP but not other nucleotides, has ATPase activity that is stimulated by ssDNA and various branched DNA structures, but inhibited by SSB. Does not have RecA's homology-searching function.</text>
</comment>
<dbReference type="GO" id="GO:0003684">
    <property type="term" value="F:damaged DNA binding"/>
    <property type="evidence" value="ECO:0007669"/>
    <property type="project" value="InterPro"/>
</dbReference>
<comment type="caution">
    <text evidence="15">The sequence shown here is derived from an EMBL/GenBank/DDBJ whole genome shotgun (WGS) entry which is preliminary data.</text>
</comment>
<feature type="binding site" evidence="11">
    <location>
        <begin position="96"/>
        <end position="103"/>
    </location>
    <ligand>
        <name>ATP</name>
        <dbReference type="ChEBI" id="CHEBI:30616"/>
    </ligand>
</feature>
<comment type="domain">
    <text evidence="11">The middle region has homology to RecA with ATPase motifs including the RadA KNRFG motif, while the C-terminus is homologous to Lon protease.</text>
</comment>